<protein>
    <submittedName>
        <fullName evidence="2">Uncharacterized protein</fullName>
    </submittedName>
</protein>
<dbReference type="AlphaFoldDB" id="A0A7S3K153"/>
<feature type="transmembrane region" description="Helical" evidence="1">
    <location>
        <begin position="16"/>
        <end position="36"/>
    </location>
</feature>
<dbReference type="EMBL" id="HBIJ01015159">
    <property type="protein sequence ID" value="CAE0369367.1"/>
    <property type="molecule type" value="Transcribed_RNA"/>
</dbReference>
<organism evidence="2">
    <name type="scientific">Aureoumbra lagunensis</name>
    <dbReference type="NCBI Taxonomy" id="44058"/>
    <lineage>
        <taxon>Eukaryota</taxon>
        <taxon>Sar</taxon>
        <taxon>Stramenopiles</taxon>
        <taxon>Ochrophyta</taxon>
        <taxon>Pelagophyceae</taxon>
        <taxon>Pelagomonadales</taxon>
        <taxon>Aureoumbra</taxon>
    </lineage>
</organism>
<reference evidence="2" key="1">
    <citation type="submission" date="2021-01" db="EMBL/GenBank/DDBJ databases">
        <authorList>
            <person name="Corre E."/>
            <person name="Pelletier E."/>
            <person name="Niang G."/>
            <person name="Scheremetjew M."/>
            <person name="Finn R."/>
            <person name="Kale V."/>
            <person name="Holt S."/>
            <person name="Cochrane G."/>
            <person name="Meng A."/>
            <person name="Brown T."/>
            <person name="Cohen L."/>
        </authorList>
    </citation>
    <scope>NUCLEOTIDE SEQUENCE</scope>
    <source>
        <strain evidence="2">CCMP1510</strain>
    </source>
</reference>
<keyword evidence="1" id="KW-0472">Membrane</keyword>
<sequence length="464" mass="52034">MSATLSSQLTQDLRSLVSFFLCLVVLYGFGVVDEVLRRLLARSLSEALETEVRVGFLSVWLVSGRVEIDKATVTTWHGRGFKNDDTKTENRPSEKDVVDKKEAVNQDTVQVGKVHIWCDAGRALWSRIVRVEKMRIYHLKLRLIRRKDGTLNVEFFARPKRQSDTYTPDMDSNQEDNDDDWINVIKPTVTSPSSCSSGSTPTAAKRAQKLWSLVTTAASDAEQRLRTRRDEPGKSMFEDAALLALDAAQVAKAEVDRSTEHAKRWAKDTARQGLEEALKSLFDRAEKTAPQQADPKHHIDVDKSPHSKPCKIKILFDNQAQVQVDTFVLELTNSRGIQLIEPPLIFQQRILDAANVNPDRQPLEPGRAIVRLIRLLVQACLEDLFESRPSDAIRLAKVVANNITHSAKRAAKTKVAIIAKSFGVDRSLFQGTSDSYLSFTDRSDDDDHELSAQLVPDDLASTTF</sequence>
<accession>A0A7S3K153</accession>
<gene>
    <name evidence="2" type="ORF">ALAG00032_LOCUS10130</name>
</gene>
<name>A0A7S3K153_9STRA</name>
<keyword evidence="1" id="KW-0812">Transmembrane</keyword>
<keyword evidence="1" id="KW-1133">Transmembrane helix</keyword>
<evidence type="ECO:0000256" key="1">
    <source>
        <dbReference type="SAM" id="Phobius"/>
    </source>
</evidence>
<evidence type="ECO:0000313" key="2">
    <source>
        <dbReference type="EMBL" id="CAE0369367.1"/>
    </source>
</evidence>
<proteinExistence type="predicted"/>